<dbReference type="EMBL" id="KL142372">
    <property type="protein sequence ID" value="KDR80120.1"/>
    <property type="molecule type" value="Genomic_DNA"/>
</dbReference>
<dbReference type="Gene3D" id="3.40.50.1820">
    <property type="entry name" value="alpha/beta hydrolase"/>
    <property type="match status" value="1"/>
</dbReference>
<dbReference type="SUPFAM" id="SSF82171">
    <property type="entry name" value="DPP6 N-terminal domain-like"/>
    <property type="match status" value="1"/>
</dbReference>
<dbReference type="FunFam" id="3.40.50.1820:FF:000028">
    <property type="entry name" value="S9 family peptidase"/>
    <property type="match status" value="1"/>
</dbReference>
<dbReference type="InterPro" id="IPR029058">
    <property type="entry name" value="AB_hydrolase_fold"/>
</dbReference>
<evidence type="ECO:0000256" key="2">
    <source>
        <dbReference type="ARBA" id="ARBA00022670"/>
    </source>
</evidence>
<name>A0A067TA88_GALM3</name>
<dbReference type="AlphaFoldDB" id="A0A067TA88"/>
<dbReference type="InterPro" id="IPR001375">
    <property type="entry name" value="Peptidase_S9_cat"/>
</dbReference>
<dbReference type="STRING" id="685588.A0A067TA88"/>
<dbReference type="GO" id="GO:0006508">
    <property type="term" value="P:proteolysis"/>
    <property type="evidence" value="ECO:0007669"/>
    <property type="project" value="UniProtKB-KW"/>
</dbReference>
<keyword evidence="2" id="KW-0645">Protease</keyword>
<evidence type="ECO:0000256" key="4">
    <source>
        <dbReference type="ARBA" id="ARBA00022801"/>
    </source>
</evidence>
<keyword evidence="4" id="KW-0378">Hydrolase</keyword>
<keyword evidence="8" id="KW-1185">Reference proteome</keyword>
<feature type="domain" description="Peptidase S9 prolyl oligopeptidase catalytic" evidence="6">
    <location>
        <begin position="534"/>
        <end position="748"/>
    </location>
</feature>
<protein>
    <recommendedName>
        <fullName evidence="5">Dipeptidyl-peptidase V</fullName>
    </recommendedName>
</protein>
<evidence type="ECO:0000259" key="6">
    <source>
        <dbReference type="Pfam" id="PF00326"/>
    </source>
</evidence>
<evidence type="ECO:0000256" key="5">
    <source>
        <dbReference type="ARBA" id="ARBA00032829"/>
    </source>
</evidence>
<accession>A0A067TA88</accession>
<dbReference type="Pfam" id="PF00326">
    <property type="entry name" value="Peptidase_S9"/>
    <property type="match status" value="1"/>
</dbReference>
<organism evidence="7 8">
    <name type="scientific">Galerina marginata (strain CBS 339.88)</name>
    <dbReference type="NCBI Taxonomy" id="685588"/>
    <lineage>
        <taxon>Eukaryota</taxon>
        <taxon>Fungi</taxon>
        <taxon>Dikarya</taxon>
        <taxon>Basidiomycota</taxon>
        <taxon>Agaricomycotina</taxon>
        <taxon>Agaricomycetes</taxon>
        <taxon>Agaricomycetidae</taxon>
        <taxon>Agaricales</taxon>
        <taxon>Agaricineae</taxon>
        <taxon>Strophariaceae</taxon>
        <taxon>Galerina</taxon>
    </lineage>
</organism>
<proteinExistence type="inferred from homology"/>
<dbReference type="GO" id="GO:0004252">
    <property type="term" value="F:serine-type endopeptidase activity"/>
    <property type="evidence" value="ECO:0007669"/>
    <property type="project" value="TreeGrafter"/>
</dbReference>
<dbReference type="SUPFAM" id="SSF53474">
    <property type="entry name" value="alpha/beta-Hydrolases"/>
    <property type="match status" value="1"/>
</dbReference>
<sequence>MRFPFTLLGLSAQIPLQFPTQSSTGRNVTQDKVFGFKEGPDHFSPKDLIQLGRPGVAVSNEAGDLAFVPYSKFSIEDKTNEKSVYIISLTSEVPGSPVPIPLGKGGETFWLSSRTIANVVQGGESSEVYLYDVSIPEFGQAKPSSNPGPYNSPVLVGTLPSKEAANFRYNAGTGDLVFSAPVYSDGNLSTVAQQDKEWEERGNSALVYDKTPIRYWDTWMEAKLPQLFSIQLTNQNGTWVLGDDIKSPLQGTKHHSPVENFDLSATHIVYTSVDPDHTDAWKQKQNIYIVPINGERKPVELTSGKQSNAGSPVFNTKGTKVAWLEQDERGYQADRTKLVIYDLEKQVRFRLTQHWDRSPEEIAFSKDDGFIYLTAGDVAKAKVFALPVPPTPLHSTTHIKNPKYAAPIAITHGKSAAGLQTLPGGKILFTQSSFTSPNDAFLASDLESFQSAVLAGLVPGSTQARIDRITNFSEQDLQEKDLAEGDEFWFQGARHKSVHGWTFRPKGWKPSDKKKWPVLLIIHGGPQSVFQDQWSTRWNPNVFAQQGYFVIMINPTGSTTFGQDFSDAIYADWGDKPFTDMILGWKHVLRSHPEIDPDRAVAAGASWGGYAMNWIQGHPEFGFGFKALVCHDGVFDTTYLGYATDDLSFFKQSWGGNPWDHKAKRISDKNSPASFVSKWSIPQLTIHGSKDYRVPETEGIAAFHALQQLGIPSRLVIFPDENHWTLGHGNSLKWHYEVFRWLDQYVGDN</sequence>
<dbReference type="Proteomes" id="UP000027222">
    <property type="component" value="Unassembled WGS sequence"/>
</dbReference>
<evidence type="ECO:0000256" key="1">
    <source>
        <dbReference type="ARBA" id="ARBA00010040"/>
    </source>
</evidence>
<evidence type="ECO:0000256" key="3">
    <source>
        <dbReference type="ARBA" id="ARBA00022729"/>
    </source>
</evidence>
<gene>
    <name evidence="7" type="ORF">GALMADRAFT_1180100</name>
</gene>
<reference evidence="8" key="1">
    <citation type="journal article" date="2014" name="Proc. Natl. Acad. Sci. U.S.A.">
        <title>Extensive sampling of basidiomycete genomes demonstrates inadequacy of the white-rot/brown-rot paradigm for wood decay fungi.</title>
        <authorList>
            <person name="Riley R."/>
            <person name="Salamov A.A."/>
            <person name="Brown D.W."/>
            <person name="Nagy L.G."/>
            <person name="Floudas D."/>
            <person name="Held B.W."/>
            <person name="Levasseur A."/>
            <person name="Lombard V."/>
            <person name="Morin E."/>
            <person name="Otillar R."/>
            <person name="Lindquist E.A."/>
            <person name="Sun H."/>
            <person name="LaButti K.M."/>
            <person name="Schmutz J."/>
            <person name="Jabbour D."/>
            <person name="Luo H."/>
            <person name="Baker S.E."/>
            <person name="Pisabarro A.G."/>
            <person name="Walton J.D."/>
            <person name="Blanchette R.A."/>
            <person name="Henrissat B."/>
            <person name="Martin F."/>
            <person name="Cullen D."/>
            <person name="Hibbett D.S."/>
            <person name="Grigoriev I.V."/>
        </authorList>
    </citation>
    <scope>NUCLEOTIDE SEQUENCE [LARGE SCALE GENOMIC DNA]</scope>
    <source>
        <strain evidence="8">CBS 339.88</strain>
    </source>
</reference>
<dbReference type="HOGENOM" id="CLU_008615_0_1_1"/>
<evidence type="ECO:0000313" key="7">
    <source>
        <dbReference type="EMBL" id="KDR80120.1"/>
    </source>
</evidence>
<keyword evidence="3" id="KW-0732">Signal</keyword>
<dbReference type="OrthoDB" id="416344at2759"/>
<comment type="similarity">
    <text evidence="1">Belongs to the peptidase S9C family.</text>
</comment>
<evidence type="ECO:0000313" key="8">
    <source>
        <dbReference type="Proteomes" id="UP000027222"/>
    </source>
</evidence>
<dbReference type="PANTHER" id="PTHR42776">
    <property type="entry name" value="SERINE PEPTIDASE S9 FAMILY MEMBER"/>
    <property type="match status" value="1"/>
</dbReference>
<dbReference type="PANTHER" id="PTHR42776:SF13">
    <property type="entry name" value="DIPEPTIDYL-PEPTIDASE 5"/>
    <property type="match status" value="1"/>
</dbReference>